<comment type="caution">
    <text evidence="1">The sequence shown here is derived from an EMBL/GenBank/DDBJ whole genome shotgun (WGS) entry which is preliminary data.</text>
</comment>
<sequence>MTELLVLLVPREVHDDMVDALMSLPAVAGFTVAAVSGFSREHSRLSLAEQVEGSRRISRFEVLHDPALRPTLLAALAPVAGRDRLRYWVQPVLESGHIGGDPLTPPLE</sequence>
<proteinExistence type="predicted"/>
<accession>A0A3C1KLC4</accession>
<gene>
    <name evidence="1" type="ORF">DCP75_05865</name>
</gene>
<dbReference type="InterPro" id="IPR015867">
    <property type="entry name" value="N-reg_PII/ATP_PRibTrfase_C"/>
</dbReference>
<organism evidence="1 2">
    <name type="scientific">Haliea salexigens</name>
    <dbReference type="NCBI Taxonomy" id="287487"/>
    <lineage>
        <taxon>Bacteria</taxon>
        <taxon>Pseudomonadati</taxon>
        <taxon>Pseudomonadota</taxon>
        <taxon>Gammaproteobacteria</taxon>
        <taxon>Cellvibrionales</taxon>
        <taxon>Halieaceae</taxon>
        <taxon>Haliea</taxon>
    </lineage>
</organism>
<evidence type="ECO:0000313" key="1">
    <source>
        <dbReference type="EMBL" id="HAN27238.1"/>
    </source>
</evidence>
<dbReference type="EMBL" id="DMND01000082">
    <property type="protein sequence ID" value="HAN27238.1"/>
    <property type="molecule type" value="Genomic_DNA"/>
</dbReference>
<dbReference type="STRING" id="1121937.GCA_000423125_02115"/>
<dbReference type="AlphaFoldDB" id="A0A3C1KLC4"/>
<dbReference type="Pfam" id="PF11582">
    <property type="entry name" value="DUF3240"/>
    <property type="match status" value="1"/>
</dbReference>
<evidence type="ECO:0000313" key="2">
    <source>
        <dbReference type="Proteomes" id="UP000259273"/>
    </source>
</evidence>
<dbReference type="Proteomes" id="UP000259273">
    <property type="component" value="Unassembled WGS sequence"/>
</dbReference>
<protein>
    <submittedName>
        <fullName evidence="1">DUF3240 domain-containing protein</fullName>
    </submittedName>
</protein>
<dbReference type="InterPro" id="IPR021634">
    <property type="entry name" value="DUF3240"/>
</dbReference>
<dbReference type="Gene3D" id="3.30.70.120">
    <property type="match status" value="1"/>
</dbReference>
<name>A0A3C1KLC4_9GAMM</name>
<reference evidence="1 2" key="1">
    <citation type="journal article" date="2018" name="Nat. Biotechnol.">
        <title>A standardized bacterial taxonomy based on genome phylogeny substantially revises the tree of life.</title>
        <authorList>
            <person name="Parks D.H."/>
            <person name="Chuvochina M."/>
            <person name="Waite D.W."/>
            <person name="Rinke C."/>
            <person name="Skarshewski A."/>
            <person name="Chaumeil P.A."/>
            <person name="Hugenholtz P."/>
        </authorList>
    </citation>
    <scope>NUCLEOTIDE SEQUENCE [LARGE SCALE GENOMIC DNA]</scope>
    <source>
        <strain evidence="1">UBA9158</strain>
    </source>
</reference>